<dbReference type="EMBL" id="CAJVQC010011992">
    <property type="protein sequence ID" value="CAG8633715.1"/>
    <property type="molecule type" value="Genomic_DNA"/>
</dbReference>
<feature type="non-terminal residue" evidence="1">
    <location>
        <position position="1"/>
    </location>
</feature>
<protein>
    <submittedName>
        <fullName evidence="1">8515_t:CDS:1</fullName>
    </submittedName>
</protein>
<dbReference type="Proteomes" id="UP000789920">
    <property type="component" value="Unassembled WGS sequence"/>
</dbReference>
<name>A0ACA9N7N8_9GLOM</name>
<keyword evidence="2" id="KW-1185">Reference proteome</keyword>
<evidence type="ECO:0000313" key="1">
    <source>
        <dbReference type="EMBL" id="CAG8633715.1"/>
    </source>
</evidence>
<reference evidence="1" key="1">
    <citation type="submission" date="2021-06" db="EMBL/GenBank/DDBJ databases">
        <authorList>
            <person name="Kallberg Y."/>
            <person name="Tangrot J."/>
            <person name="Rosling A."/>
        </authorList>
    </citation>
    <scope>NUCLEOTIDE SEQUENCE</scope>
    <source>
        <strain evidence="1">MA461A</strain>
    </source>
</reference>
<accession>A0ACA9N7N8</accession>
<gene>
    <name evidence="1" type="ORF">RPERSI_LOCUS7219</name>
</gene>
<sequence length="42" mass="4701">TKKKLPTSIKTGIVKHLKCPIELIDSCKDWHDIAKNGDPKAE</sequence>
<comment type="caution">
    <text evidence="1">The sequence shown here is derived from an EMBL/GenBank/DDBJ whole genome shotgun (WGS) entry which is preliminary data.</text>
</comment>
<evidence type="ECO:0000313" key="2">
    <source>
        <dbReference type="Proteomes" id="UP000789920"/>
    </source>
</evidence>
<proteinExistence type="predicted"/>
<organism evidence="1 2">
    <name type="scientific">Racocetra persica</name>
    <dbReference type="NCBI Taxonomy" id="160502"/>
    <lineage>
        <taxon>Eukaryota</taxon>
        <taxon>Fungi</taxon>
        <taxon>Fungi incertae sedis</taxon>
        <taxon>Mucoromycota</taxon>
        <taxon>Glomeromycotina</taxon>
        <taxon>Glomeromycetes</taxon>
        <taxon>Diversisporales</taxon>
        <taxon>Gigasporaceae</taxon>
        <taxon>Racocetra</taxon>
    </lineage>
</organism>